<geneLocation type="plasmid" evidence="1">
    <name>pC5.7c</name>
</geneLocation>
<reference evidence="1" key="1">
    <citation type="submission" date="2018-12" db="EMBL/GenBank/DDBJ databases">
        <title>Three Rhizobium rhizogenes strains isolated from the same crown gall tumor carry diverse plasmids.</title>
        <authorList>
            <person name="Pulawska J."/>
            <person name="Kuzmanovic N."/>
        </authorList>
    </citation>
    <scope>NUCLEOTIDE SEQUENCE</scope>
    <source>
        <strain evidence="1">C5.7</strain>
        <plasmid evidence="1">pC5.7c</plasmid>
    </source>
</reference>
<dbReference type="AlphaFoldDB" id="A0A7S4ZSQ5"/>
<dbReference type="EMBL" id="MK318969">
    <property type="protein sequence ID" value="QCL09449.1"/>
    <property type="molecule type" value="Genomic_DNA"/>
</dbReference>
<gene>
    <name evidence="1" type="ORF">pC5.7c_582</name>
</gene>
<accession>A0A7S4ZSQ5</accession>
<keyword evidence="1" id="KW-0614">Plasmid</keyword>
<proteinExistence type="predicted"/>
<evidence type="ECO:0000313" key="1">
    <source>
        <dbReference type="EMBL" id="QCL09449.1"/>
    </source>
</evidence>
<name>A0A7S4ZSQ5_RHIRH</name>
<organism evidence="1">
    <name type="scientific">Rhizobium rhizogenes</name>
    <name type="common">Agrobacterium rhizogenes</name>
    <dbReference type="NCBI Taxonomy" id="359"/>
    <lineage>
        <taxon>Bacteria</taxon>
        <taxon>Pseudomonadati</taxon>
        <taxon>Pseudomonadota</taxon>
        <taxon>Alphaproteobacteria</taxon>
        <taxon>Hyphomicrobiales</taxon>
        <taxon>Rhizobiaceae</taxon>
        <taxon>Rhizobium/Agrobacterium group</taxon>
        <taxon>Rhizobium</taxon>
    </lineage>
</organism>
<sequence>MALCGPCSHRRHSPRPFSFSRRRDVAGQFTELRASFGSTGRFEHPTCPPRIRRAALPVVLPAFAGVVRSHLAGTCSGDEDGRNRMAPLVPESVCPGGVEPARPSNFGGCSSVRHSPLQFPPKQRTFRKLPAVPPRWEMTTEQASNLQLHSRSTSIVSIGIRRLFGHGDK</sequence>
<protein>
    <submittedName>
        <fullName evidence="1">Uncharacterized protein</fullName>
    </submittedName>
</protein>